<dbReference type="PANTHER" id="PTHR11802:SF29">
    <property type="entry name" value="SERINE CARBOXYPEPTIDASE-LIKE 19"/>
    <property type="match status" value="1"/>
</dbReference>
<keyword evidence="2" id="KW-0472">Membrane</keyword>
<comment type="caution">
    <text evidence="3">The sequence shown here is derived from an EMBL/GenBank/DDBJ whole genome shotgun (WGS) entry which is preliminary data.</text>
</comment>
<evidence type="ECO:0000313" key="4">
    <source>
        <dbReference type="Proteomes" id="UP000266723"/>
    </source>
</evidence>
<protein>
    <submittedName>
        <fullName evidence="3">Uncharacterized protein</fullName>
    </submittedName>
</protein>
<dbReference type="PANTHER" id="PTHR11802">
    <property type="entry name" value="SERINE PROTEASE FAMILY S10 SERINE CARBOXYPEPTIDASE"/>
    <property type="match status" value="1"/>
</dbReference>
<organism evidence="3 4">
    <name type="scientific">Brassica cretica</name>
    <name type="common">Mustard</name>
    <dbReference type="NCBI Taxonomy" id="69181"/>
    <lineage>
        <taxon>Eukaryota</taxon>
        <taxon>Viridiplantae</taxon>
        <taxon>Streptophyta</taxon>
        <taxon>Embryophyta</taxon>
        <taxon>Tracheophyta</taxon>
        <taxon>Spermatophyta</taxon>
        <taxon>Magnoliopsida</taxon>
        <taxon>eudicotyledons</taxon>
        <taxon>Gunneridae</taxon>
        <taxon>Pentapetalae</taxon>
        <taxon>rosids</taxon>
        <taxon>malvids</taxon>
        <taxon>Brassicales</taxon>
        <taxon>Brassicaceae</taxon>
        <taxon>Brassiceae</taxon>
        <taxon>Brassica</taxon>
    </lineage>
</organism>
<feature type="transmembrane region" description="Helical" evidence="2">
    <location>
        <begin position="195"/>
        <end position="215"/>
    </location>
</feature>
<dbReference type="SUPFAM" id="SSF53474">
    <property type="entry name" value="alpha/beta-Hydrolases"/>
    <property type="match status" value="1"/>
</dbReference>
<keyword evidence="2" id="KW-1133">Transmembrane helix</keyword>
<reference evidence="3 4" key="1">
    <citation type="journal article" date="2020" name="BMC Genomics">
        <title>Intraspecific diversification of the crop wild relative Brassica cretica Lam. using demographic model selection.</title>
        <authorList>
            <person name="Kioukis A."/>
            <person name="Michalopoulou V.A."/>
            <person name="Briers L."/>
            <person name="Pirintsos S."/>
            <person name="Studholme D.J."/>
            <person name="Pavlidis P."/>
            <person name="Sarris P.F."/>
        </authorList>
    </citation>
    <scope>NUCLEOTIDE SEQUENCE [LARGE SCALE GENOMIC DNA]</scope>
    <source>
        <strain evidence="4">cv. PFS-1207/04</strain>
    </source>
</reference>
<keyword evidence="2" id="KW-0812">Transmembrane</keyword>
<keyword evidence="4" id="KW-1185">Reference proteome</keyword>
<evidence type="ECO:0000313" key="3">
    <source>
        <dbReference type="EMBL" id="KAF3561628.1"/>
    </source>
</evidence>
<dbReference type="Pfam" id="PF00450">
    <property type="entry name" value="Peptidase_S10"/>
    <property type="match status" value="1"/>
</dbReference>
<dbReference type="Proteomes" id="UP000266723">
    <property type="component" value="Unassembled WGS sequence"/>
</dbReference>
<dbReference type="Gene3D" id="3.40.50.1820">
    <property type="entry name" value="alpha/beta hydrolase"/>
    <property type="match status" value="2"/>
</dbReference>
<gene>
    <name evidence="3" type="ORF">DY000_02019416</name>
</gene>
<proteinExistence type="inferred from homology"/>
<dbReference type="EMBL" id="QGKV02000759">
    <property type="protein sequence ID" value="KAF3561628.1"/>
    <property type="molecule type" value="Genomic_DNA"/>
</dbReference>
<name>A0ABQ7CPR2_BRACR</name>
<sequence length="216" mass="23800">MRNLHFLIFVLLSISTSIHYVVVTSLHVKYLPGFEGPLPFALETGYVSVGEFEDVDLFYYFVKSERNPQKDPLLIWLTGGPGCSSICGLLFANGPLAFKGDVYNGTLPPLELTSFSWTKWLVDHPEFISNPFYVGGDSYSGHIVPGVVQQISLGLYMALQEKGCFDFNTKALLLKDRHDVLAGRRKARLERKQEVGWVVAAAAVSTLVAAIVVGGD</sequence>
<dbReference type="InterPro" id="IPR001563">
    <property type="entry name" value="Peptidase_S10"/>
</dbReference>
<dbReference type="InterPro" id="IPR029058">
    <property type="entry name" value="AB_hydrolase_fold"/>
</dbReference>
<accession>A0ABQ7CPR2</accession>
<comment type="similarity">
    <text evidence="1">Belongs to the peptidase S10 family.</text>
</comment>
<evidence type="ECO:0000256" key="2">
    <source>
        <dbReference type="SAM" id="Phobius"/>
    </source>
</evidence>
<evidence type="ECO:0000256" key="1">
    <source>
        <dbReference type="ARBA" id="ARBA00009431"/>
    </source>
</evidence>
<feature type="transmembrane region" description="Helical" evidence="2">
    <location>
        <begin position="73"/>
        <end position="92"/>
    </location>
</feature>